<feature type="non-terminal residue" evidence="1">
    <location>
        <position position="1"/>
    </location>
</feature>
<evidence type="ECO:0000313" key="1">
    <source>
        <dbReference type="EMBL" id="CAI8053989.1"/>
    </source>
</evidence>
<gene>
    <name evidence="1" type="ORF">GBAR_LOCUS29505</name>
</gene>
<sequence length="150" mass="16287">MTLDCHHLPVALKVCVKCVFCPFVLPTMRVQVCCQGPSRGTPTELDLEKVNVRGREFSELLSHWRVPLDTGNFIASTSIGPGHSADSSKVLHAALANPVSVLSMPVSVSESKGYWLDLSSLFPIATGMWTPHLNMAPLSHGRMLLHEGLA</sequence>
<dbReference type="AlphaFoldDB" id="A0AA35TUG2"/>
<dbReference type="Proteomes" id="UP001174909">
    <property type="component" value="Unassembled WGS sequence"/>
</dbReference>
<evidence type="ECO:0000313" key="2">
    <source>
        <dbReference type="Proteomes" id="UP001174909"/>
    </source>
</evidence>
<proteinExistence type="predicted"/>
<organism evidence="1 2">
    <name type="scientific">Geodia barretti</name>
    <name type="common">Barrett's horny sponge</name>
    <dbReference type="NCBI Taxonomy" id="519541"/>
    <lineage>
        <taxon>Eukaryota</taxon>
        <taxon>Metazoa</taxon>
        <taxon>Porifera</taxon>
        <taxon>Demospongiae</taxon>
        <taxon>Heteroscleromorpha</taxon>
        <taxon>Tetractinellida</taxon>
        <taxon>Astrophorina</taxon>
        <taxon>Geodiidae</taxon>
        <taxon>Geodia</taxon>
    </lineage>
</organism>
<name>A0AA35TUG2_GEOBA</name>
<reference evidence="1" key="1">
    <citation type="submission" date="2023-03" db="EMBL/GenBank/DDBJ databases">
        <authorList>
            <person name="Steffen K."/>
            <person name="Cardenas P."/>
        </authorList>
    </citation>
    <scope>NUCLEOTIDE SEQUENCE</scope>
</reference>
<protein>
    <submittedName>
        <fullName evidence="1">von Willebrand factor A domain-containing protein 8</fullName>
    </submittedName>
</protein>
<comment type="caution">
    <text evidence="1">The sequence shown here is derived from an EMBL/GenBank/DDBJ whole genome shotgun (WGS) entry which is preliminary data.</text>
</comment>
<accession>A0AA35TUG2</accession>
<keyword evidence="2" id="KW-1185">Reference proteome</keyword>
<dbReference type="EMBL" id="CASHTH010004134">
    <property type="protein sequence ID" value="CAI8053989.1"/>
    <property type="molecule type" value="Genomic_DNA"/>
</dbReference>